<evidence type="ECO:0000256" key="4">
    <source>
        <dbReference type="ARBA" id="ARBA00022490"/>
    </source>
</evidence>
<keyword evidence="12" id="KW-1185">Reference proteome</keyword>
<evidence type="ECO:0000256" key="3">
    <source>
        <dbReference type="ARBA" id="ARBA00022450"/>
    </source>
</evidence>
<keyword evidence="6" id="KW-0808">Transferase</keyword>
<dbReference type="InterPro" id="IPR023213">
    <property type="entry name" value="CAT-like_dom_sf"/>
</dbReference>
<comment type="pathway">
    <text evidence="2">Antibiotic biosynthesis.</text>
</comment>
<dbReference type="SUPFAM" id="SSF47336">
    <property type="entry name" value="ACP-like"/>
    <property type="match status" value="2"/>
</dbReference>
<evidence type="ECO:0000256" key="2">
    <source>
        <dbReference type="ARBA" id="ARBA00004792"/>
    </source>
</evidence>
<evidence type="ECO:0000256" key="7">
    <source>
        <dbReference type="ARBA" id="ARBA00022737"/>
    </source>
</evidence>
<comment type="subcellular location">
    <subcellularLocation>
        <location evidence="1">Cytoplasm</location>
    </subcellularLocation>
</comment>
<dbReference type="Gene3D" id="1.10.1200.10">
    <property type="entry name" value="ACP-like"/>
    <property type="match status" value="2"/>
</dbReference>
<feature type="domain" description="Ketosynthase family 3 (KS3)" evidence="10">
    <location>
        <begin position="777"/>
        <end position="1192"/>
    </location>
</feature>
<dbReference type="InterPro" id="IPR014031">
    <property type="entry name" value="Ketoacyl_synth_C"/>
</dbReference>
<dbReference type="SMART" id="SM00825">
    <property type="entry name" value="PKS_KS"/>
    <property type="match status" value="1"/>
</dbReference>
<keyword evidence="5" id="KW-0597">Phosphoprotein</keyword>
<accession>A0ABT6QHY4</accession>
<dbReference type="CDD" id="cd00833">
    <property type="entry name" value="PKS"/>
    <property type="match status" value="1"/>
</dbReference>
<dbReference type="InterPro" id="IPR054514">
    <property type="entry name" value="RhiE-like_linker"/>
</dbReference>
<dbReference type="SMART" id="SM00823">
    <property type="entry name" value="PKS_PP"/>
    <property type="match status" value="2"/>
</dbReference>
<dbReference type="InterPro" id="IPR050091">
    <property type="entry name" value="PKS_NRPS_Biosynth_Enz"/>
</dbReference>
<dbReference type="Pfam" id="PF00550">
    <property type="entry name" value="PP-binding"/>
    <property type="match status" value="2"/>
</dbReference>
<sequence length="2316" mass="254870">MEKTMNATFTDQLFFIASVLSLESRQLISGRGINQPFGFAPFAAAASINAGPLRVAFDGFRAFGWLSPSSDDEYFFSGRASAIDTLPTAVTELFSWLVPQRLPGAQDMAHLWRWLELSALDWNLHCPAFIRGLNELLSLVLLRRLQLNGAIDIDTGLVDARRIDNGQTDPERTRLLSDFLRTQQWIRREERQLVLNPERRTLLAERLSEPFLAYYASLPATLDGLLFAKGEQWADALHWLKGAGEQHVWPGDRPALEQLLGKVFDAQPLSTQPDWIVELGSHPGVSLNELGQWVRHHTARGQALDSNPLQWLVLDNAVMSDPATLGQRLRDAGVGASQRVLWLGIGQQNLQQPGTAPQLPPQQAPQRYYLRCDGLTAEGASVLGSLQASAKALAALIGDQPIVLSESHWTPDGPLADHFACHYPVEAAHYLMALAGAGLFADPGMLHRLPLAGFDCEASSGCYRAREYRVRFVTLADMPALLTLEQACWPEGGRVDEHILRRRLNQDPAGQLALEFKGEVVGVIYSQRIVRIEGLFAVNFATVDQLFHGNGSTVQIQSLNILPAHQYSGYGDQLLEFMLQYCTLLNGVDTVVGVTRCKDYPKYRHITLVDYIHSRDERGVLLDPVLRFHELHGARIERLVAGYRPADADNAGHGVLVRYDLAHRQRQEIQLATAMVEQPAISIDDAVRQGINRCLGQAQDSRVSTRHSLLELGLDSADLLALSEQLGMTFGLVLEPSFFFRYNSVEKIVAALQERLGAQVSPEPQQALPPVAPVRTDDDFAVIGISGAFPGGELEGFWAAVRHGISQIREVPPERATAGPAGGYIDGIECFDHQFFGISAAEAALMDPQQRLLLQHAWWALDDAAIPAAAFSRRQTGVFVAAAPSEYRDIVEVPRDSPFLLTSSSPCMSANRISWFLDLRGPSEYCNTACSSVLVALHRAMQAIRAGECQQALIGAVNLLLSPAETAGYRQMGFLSEQADTRSFQAGADGYVRSEGVGVLLLKPLADALRDGDRIHLKIKGSGVGHGGRGISLTAPDHDSMQAAMVAAYRSAGVAPYTVSYVEAHGTGSAMGDAIEIDAIQAARTQLSGADKTGAAWNLSTLKPLIGHCELASGMAALFKVIDAVKQRQLPGIPGYQQLSPAITLDPQQLLLASGNRPWPALQDVEGRELPRRASINSYGFGGVNAHLVVEEFVARQPVTAVDIGAELILLSAHDAARLKEQGARLSRAMGQRPDLRLADIAYTLQIGRTAMACRWACVVDSMASLQQQLDELAQGLRDDIVLADEQVAGTGDAIARALAARDLPALADYWRQGMEPDWLKMPRVGEPQRIGLPGYAFAQSRHWLSPRRAEPLRDASECETQSQKNVRQILAELLGCDPQTLAGCESRSLASLGLSSLGAVGLKARLEQQLHLSVSLAQLSPYLSLGEVEARLAALERHADDQLVPLLQIAPDARHQPFALNDIQQSFLSGRTLLAEAERVGCHIYLEFDWPQLDVYRLNQAWNRLMIHHDALRLRFLADGRQQVSEPTPYRFKTRDLRRNEPADREHSLAALRASMSHKVYRIGQETFFDIAVSLLDQQSSRVHLSIDEMIVDATSLELLLQQWLMIYQEPASELPDQGVSLRDYQRSLEAFKQSPRYQRDLQYWVDKLAQAPAGLALPKAPRPAGRERRRLTSVLEQGRWQRLKAQGDVLQVSGTALLLSLFGLILQQANAGRAFSLITTSYGRLPVHPDIGRLVGPLISTQFFAFDGAPEQTLAERAQQVQRQLLADLDHASVSGISALREVRQRGDNSQPFNGGEVVFTSMLNNPVIDGAPSFGDAQHDCVTQTPQVNLDHQLREHGGALSFSWDVAIECYPDGMIDRLFGDYCQLLVTLADGDSDGWAFKASALVHSAPFQLAPGAPPALPFALTDQQQAYAFSRSLHRGQGSSHLYMAVAIEALDIARLERAWQQLVAHHPMLRTRILPNGTQQIMDAPPLLHLETASQDIAGSSIAEQMLGRVTALGEWPYVELRVSTLDERRRLVHLAVDLLLVDLPSRDLLLQQLLNLYHGRTLTPLTISFAGYIEALGQHNRSPAAQTAARYWQEKFRQVPSGPPVNNDGAATGLYLEYEHRLDCWPALRERIAQAGLSADALLIAAYAWSVARHSAEPAFTLVAPGWKRPAVHPQIDALVGDFTTLSWIDFNDEPMTLIEQAWRCQRIFNEDQQHSTVSGLQALRKVATNRQRPRKLDFPVVFTRLNPQGALGLPAGITLVKSTSRTHGVALDNLSIETQDSLLIHWDLAADRLAPAVVEAMFADYWRLLEALAVDFSADLRGNG</sequence>
<dbReference type="InterPro" id="IPR001242">
    <property type="entry name" value="Condensation_dom"/>
</dbReference>
<evidence type="ECO:0000259" key="8">
    <source>
        <dbReference type="PROSITE" id="PS50075"/>
    </source>
</evidence>
<proteinExistence type="predicted"/>
<dbReference type="InterPro" id="IPR016039">
    <property type="entry name" value="Thiolase-like"/>
</dbReference>
<dbReference type="RefSeq" id="WP_282315011.1">
    <property type="nucleotide sequence ID" value="NZ_JARBWL010000001.1"/>
</dbReference>
<evidence type="ECO:0000256" key="1">
    <source>
        <dbReference type="ARBA" id="ARBA00004496"/>
    </source>
</evidence>
<dbReference type="Gene3D" id="3.40.47.10">
    <property type="match status" value="1"/>
</dbReference>
<evidence type="ECO:0000256" key="5">
    <source>
        <dbReference type="ARBA" id="ARBA00022553"/>
    </source>
</evidence>
<dbReference type="PROSITE" id="PS52004">
    <property type="entry name" value="KS3_2"/>
    <property type="match status" value="1"/>
</dbReference>
<dbReference type="InterPro" id="IPR000182">
    <property type="entry name" value="GNAT_dom"/>
</dbReference>
<protein>
    <submittedName>
        <fullName evidence="11">Beta-ketoacyl synthase N-terminal-like domain-containing protein</fullName>
    </submittedName>
</protein>
<keyword evidence="4" id="KW-0963">Cytoplasm</keyword>
<dbReference type="InterPro" id="IPR009081">
    <property type="entry name" value="PP-bd_ACP"/>
</dbReference>
<dbReference type="Pfam" id="PF22336">
    <property type="entry name" value="RhiE-like_linker"/>
    <property type="match status" value="1"/>
</dbReference>
<dbReference type="InterPro" id="IPR036736">
    <property type="entry name" value="ACP-like_sf"/>
</dbReference>
<dbReference type="Gene3D" id="3.40.630.30">
    <property type="match status" value="1"/>
</dbReference>
<dbReference type="SUPFAM" id="SSF53901">
    <property type="entry name" value="Thiolase-like"/>
    <property type="match status" value="1"/>
</dbReference>
<comment type="caution">
    <text evidence="11">The sequence shown here is derived from an EMBL/GenBank/DDBJ whole genome shotgun (WGS) entry which is preliminary data.</text>
</comment>
<dbReference type="InterPro" id="IPR014030">
    <property type="entry name" value="Ketoacyl_synth_N"/>
</dbReference>
<dbReference type="Gene3D" id="3.30.559.30">
    <property type="entry name" value="Nonribosomal peptide synthetase, condensation domain"/>
    <property type="match status" value="2"/>
</dbReference>
<keyword evidence="3" id="KW-0596">Phosphopantetheine</keyword>
<name>A0ABT6QHY4_9PSED</name>
<dbReference type="PANTHER" id="PTHR43775:SF37">
    <property type="entry name" value="SI:DKEY-61P9.11"/>
    <property type="match status" value="1"/>
</dbReference>
<feature type="domain" description="N-acetyltransferase" evidence="9">
    <location>
        <begin position="468"/>
        <end position="662"/>
    </location>
</feature>
<dbReference type="InterPro" id="IPR056393">
    <property type="entry name" value="AprA-like_MT2"/>
</dbReference>
<dbReference type="SUPFAM" id="SSF55729">
    <property type="entry name" value="Acyl-CoA N-acyltransferases (Nat)"/>
    <property type="match status" value="1"/>
</dbReference>
<gene>
    <name evidence="11" type="ORF">POF45_03005</name>
</gene>
<evidence type="ECO:0000313" key="12">
    <source>
        <dbReference type="Proteomes" id="UP001159100"/>
    </source>
</evidence>
<keyword evidence="7" id="KW-0677">Repeat</keyword>
<dbReference type="PROSITE" id="PS50075">
    <property type="entry name" value="CARRIER"/>
    <property type="match status" value="2"/>
</dbReference>
<dbReference type="EMBL" id="JARBWL010000001">
    <property type="protein sequence ID" value="MDI2590400.1"/>
    <property type="molecule type" value="Genomic_DNA"/>
</dbReference>
<dbReference type="SUPFAM" id="SSF52777">
    <property type="entry name" value="CoA-dependent acyltransferases"/>
    <property type="match status" value="4"/>
</dbReference>
<dbReference type="InterPro" id="IPR020806">
    <property type="entry name" value="PKS_PP-bd"/>
</dbReference>
<dbReference type="Pfam" id="PF00109">
    <property type="entry name" value="ketoacyl-synt"/>
    <property type="match status" value="1"/>
</dbReference>
<evidence type="ECO:0000259" key="10">
    <source>
        <dbReference type="PROSITE" id="PS52004"/>
    </source>
</evidence>
<dbReference type="Gene3D" id="1.10.1240.100">
    <property type="match status" value="1"/>
</dbReference>
<dbReference type="Pfam" id="PF00668">
    <property type="entry name" value="Condensation"/>
    <property type="match status" value="2"/>
</dbReference>
<dbReference type="Proteomes" id="UP001159100">
    <property type="component" value="Unassembled WGS sequence"/>
</dbReference>
<reference evidence="11 12" key="1">
    <citation type="submission" date="2023-02" db="EMBL/GenBank/DDBJ databases">
        <title>Pseudomonas chrutzelriedensis sp. nov., a potently antifungal strain isolated from moss.</title>
        <authorList>
            <person name="Schnyder A."/>
            <person name="Kalawong R."/>
            <person name="Eberl L."/>
            <person name="Agnoli K."/>
        </authorList>
    </citation>
    <scope>NUCLEOTIDE SEQUENCE [LARGE SCALE GENOMIC DNA]</scope>
    <source>
        <strain evidence="11 12">681</strain>
    </source>
</reference>
<dbReference type="InterPro" id="IPR016181">
    <property type="entry name" value="Acyl_CoA_acyltransferase"/>
</dbReference>
<evidence type="ECO:0000256" key="6">
    <source>
        <dbReference type="ARBA" id="ARBA00022679"/>
    </source>
</evidence>
<dbReference type="InterPro" id="IPR020841">
    <property type="entry name" value="PKS_Beta-ketoAc_synthase_dom"/>
</dbReference>
<evidence type="ECO:0000313" key="11">
    <source>
        <dbReference type="EMBL" id="MDI2590400.1"/>
    </source>
</evidence>
<dbReference type="Pfam" id="PF23525">
    <property type="entry name" value="Methyltransf_36"/>
    <property type="match status" value="1"/>
</dbReference>
<feature type="domain" description="Carrier" evidence="8">
    <location>
        <begin position="1361"/>
        <end position="1437"/>
    </location>
</feature>
<dbReference type="Pfam" id="PF02801">
    <property type="entry name" value="Ketoacyl-synt_C"/>
    <property type="match status" value="1"/>
</dbReference>
<organism evidence="11 12">
    <name type="scientific">Pseudomonas fungipugnans</name>
    <dbReference type="NCBI Taxonomy" id="3024217"/>
    <lineage>
        <taxon>Bacteria</taxon>
        <taxon>Pseudomonadati</taxon>
        <taxon>Pseudomonadota</taxon>
        <taxon>Gammaproteobacteria</taxon>
        <taxon>Pseudomonadales</taxon>
        <taxon>Pseudomonadaceae</taxon>
        <taxon>Pseudomonas</taxon>
    </lineage>
</organism>
<evidence type="ECO:0000259" key="9">
    <source>
        <dbReference type="PROSITE" id="PS51186"/>
    </source>
</evidence>
<feature type="domain" description="Carrier" evidence="8">
    <location>
        <begin position="681"/>
        <end position="756"/>
    </location>
</feature>
<dbReference type="Gene3D" id="3.30.559.10">
    <property type="entry name" value="Chloramphenicol acetyltransferase-like domain"/>
    <property type="match status" value="2"/>
</dbReference>
<dbReference type="PANTHER" id="PTHR43775">
    <property type="entry name" value="FATTY ACID SYNTHASE"/>
    <property type="match status" value="1"/>
</dbReference>
<dbReference type="PROSITE" id="PS51186">
    <property type="entry name" value="GNAT"/>
    <property type="match status" value="1"/>
</dbReference>